<feature type="signal peptide" evidence="5">
    <location>
        <begin position="1"/>
        <end position="33"/>
    </location>
</feature>
<reference evidence="8" key="1">
    <citation type="submission" date="2018-06" db="EMBL/GenBank/DDBJ databases">
        <authorList>
            <person name="Li K."/>
        </authorList>
    </citation>
    <scope>NUCLEOTIDE SEQUENCE [LARGE SCALE GENOMIC DNA]</scope>
    <source>
        <strain evidence="8">ZFG47</strain>
        <plasmid evidence="8">unnamed1</plasmid>
    </source>
</reference>
<dbReference type="KEGG" id="scad:DN051_40970"/>
<geneLocation type="plasmid" evidence="7 8">
    <name>unnamed1</name>
</geneLocation>
<evidence type="ECO:0000256" key="2">
    <source>
        <dbReference type="ARBA" id="ARBA00022670"/>
    </source>
</evidence>
<keyword evidence="3" id="KW-0378">Hydrolase</keyword>
<dbReference type="Gene3D" id="3.90.1720.10">
    <property type="entry name" value="endopeptidase domain like (from Nostoc punctiforme)"/>
    <property type="match status" value="1"/>
</dbReference>
<keyword evidence="5" id="KW-0732">Signal</keyword>
<dbReference type="GO" id="GO:0006508">
    <property type="term" value="P:proteolysis"/>
    <property type="evidence" value="ECO:0007669"/>
    <property type="project" value="UniProtKB-KW"/>
</dbReference>
<protein>
    <recommendedName>
        <fullName evidence="6">NlpC/P60 domain-containing protein</fullName>
    </recommendedName>
</protein>
<accession>A0A2Z4JDN2</accession>
<dbReference type="AlphaFoldDB" id="A0A2Z4JDN2"/>
<keyword evidence="2" id="KW-0645">Protease</keyword>
<evidence type="ECO:0000313" key="7">
    <source>
        <dbReference type="EMBL" id="AWW43020.1"/>
    </source>
</evidence>
<keyword evidence="8" id="KW-1185">Reference proteome</keyword>
<gene>
    <name evidence="7" type="ORF">DN051_40970</name>
</gene>
<feature type="domain" description="NlpC/P60" evidence="6">
    <location>
        <begin position="153"/>
        <end position="296"/>
    </location>
</feature>
<dbReference type="PANTHER" id="PTHR47359">
    <property type="entry name" value="PEPTIDOGLYCAN DL-ENDOPEPTIDASE CWLO"/>
    <property type="match status" value="1"/>
</dbReference>
<dbReference type="PANTHER" id="PTHR47359:SF3">
    <property type="entry name" value="NLP_P60 DOMAIN-CONTAINING PROTEIN-RELATED"/>
    <property type="match status" value="1"/>
</dbReference>
<evidence type="ECO:0000256" key="3">
    <source>
        <dbReference type="ARBA" id="ARBA00022801"/>
    </source>
</evidence>
<dbReference type="GO" id="GO:0008234">
    <property type="term" value="F:cysteine-type peptidase activity"/>
    <property type="evidence" value="ECO:0007669"/>
    <property type="project" value="UniProtKB-KW"/>
</dbReference>
<evidence type="ECO:0000256" key="5">
    <source>
        <dbReference type="SAM" id="SignalP"/>
    </source>
</evidence>
<dbReference type="Proteomes" id="UP000249616">
    <property type="component" value="Plasmid unnamed1"/>
</dbReference>
<dbReference type="InterPro" id="IPR038765">
    <property type="entry name" value="Papain-like_cys_pep_sf"/>
</dbReference>
<comment type="similarity">
    <text evidence="1">Belongs to the peptidase C40 family.</text>
</comment>
<dbReference type="Pfam" id="PF00877">
    <property type="entry name" value="NLPC_P60"/>
    <property type="match status" value="1"/>
</dbReference>
<evidence type="ECO:0000256" key="4">
    <source>
        <dbReference type="ARBA" id="ARBA00022807"/>
    </source>
</evidence>
<dbReference type="InterPro" id="IPR051794">
    <property type="entry name" value="PG_Endopeptidase_C40"/>
</dbReference>
<name>A0A2Z4JDN2_9ACTN</name>
<feature type="chain" id="PRO_5016436319" description="NlpC/P60 domain-containing protein" evidence="5">
    <location>
        <begin position="34"/>
        <end position="298"/>
    </location>
</feature>
<keyword evidence="7" id="KW-0614">Plasmid</keyword>
<evidence type="ECO:0000259" key="6">
    <source>
        <dbReference type="PROSITE" id="PS51935"/>
    </source>
</evidence>
<keyword evidence="4" id="KW-0788">Thiol protease</keyword>
<evidence type="ECO:0000256" key="1">
    <source>
        <dbReference type="ARBA" id="ARBA00007074"/>
    </source>
</evidence>
<dbReference type="PROSITE" id="PS51935">
    <property type="entry name" value="NLPC_P60"/>
    <property type="match status" value="1"/>
</dbReference>
<dbReference type="EMBL" id="CP030074">
    <property type="protein sequence ID" value="AWW43020.1"/>
    <property type="molecule type" value="Genomic_DNA"/>
</dbReference>
<dbReference type="SUPFAM" id="SSF54001">
    <property type="entry name" value="Cysteine proteinases"/>
    <property type="match status" value="1"/>
</dbReference>
<dbReference type="InterPro" id="IPR000064">
    <property type="entry name" value="NLP_P60_dom"/>
</dbReference>
<proteinExistence type="inferred from homology"/>
<organism evidence="7 8">
    <name type="scientific">Streptomyces cadmiisoli</name>
    <dbReference type="NCBI Taxonomy" id="2184053"/>
    <lineage>
        <taxon>Bacteria</taxon>
        <taxon>Bacillati</taxon>
        <taxon>Actinomycetota</taxon>
        <taxon>Actinomycetes</taxon>
        <taxon>Kitasatosporales</taxon>
        <taxon>Streptomycetaceae</taxon>
        <taxon>Streptomyces</taxon>
        <taxon>Streptomyces aurantiacus group</taxon>
    </lineage>
</organism>
<sequence>MRVLARLRNTLMTGALLIASGALGLATAPSASANEPLANPSLTITGGCAGARSLVQIYWHGPNEASIHWTLTDTDRGDGKPPVLRMNAVGADGSQPFLFVTGETAAVLYGDTASGGEDNWNPSDIAQFRRLQIITQNGNTASGVECSTTKSVYNFSRVAYHYALDQIDKQYVWGDAGPNTFDCSGLVYHSYSRVPDLPSDWSRRSADSYYSWALAESANNNSNNSNLEPLDVVRVSASDRQVGDLVFYHGHVGFYAGDGRLYSALNETVDIGYTSVDILTRHDEFYYRIVGVRSTTSP</sequence>
<evidence type="ECO:0000313" key="8">
    <source>
        <dbReference type="Proteomes" id="UP000249616"/>
    </source>
</evidence>